<evidence type="ECO:0000313" key="4">
    <source>
        <dbReference type="Proteomes" id="UP001597083"/>
    </source>
</evidence>
<accession>A0ABW3CAU8</accession>
<name>A0ABW3CAU8_9ACTN</name>
<dbReference type="InterPro" id="IPR000086">
    <property type="entry name" value="NUDIX_hydrolase_dom"/>
</dbReference>
<feature type="non-terminal residue" evidence="3">
    <location>
        <position position="1"/>
    </location>
</feature>
<dbReference type="SUPFAM" id="SSF55811">
    <property type="entry name" value="Nudix"/>
    <property type="match status" value="1"/>
</dbReference>
<dbReference type="EMBL" id="JBHTIR010000650">
    <property type="protein sequence ID" value="MFD0851635.1"/>
    <property type="molecule type" value="Genomic_DNA"/>
</dbReference>
<gene>
    <name evidence="3" type="ORF">ACFQ07_05365</name>
</gene>
<dbReference type="Pfam" id="PF00293">
    <property type="entry name" value="NUDIX"/>
    <property type="match status" value="1"/>
</dbReference>
<comment type="similarity">
    <text evidence="1">Belongs to the Nudix hydrolase family.</text>
</comment>
<dbReference type="PANTHER" id="PTHR43736:SF1">
    <property type="entry name" value="DIHYDRONEOPTERIN TRIPHOSPHATE DIPHOSPHATASE"/>
    <property type="match status" value="1"/>
</dbReference>
<dbReference type="Gene3D" id="3.90.79.10">
    <property type="entry name" value="Nucleoside Triphosphate Pyrophosphohydrolase"/>
    <property type="match status" value="1"/>
</dbReference>
<evidence type="ECO:0000256" key="1">
    <source>
        <dbReference type="ARBA" id="ARBA00005582"/>
    </source>
</evidence>
<organism evidence="3 4">
    <name type="scientific">Actinomadura adrarensis</name>
    <dbReference type="NCBI Taxonomy" id="1819600"/>
    <lineage>
        <taxon>Bacteria</taxon>
        <taxon>Bacillati</taxon>
        <taxon>Actinomycetota</taxon>
        <taxon>Actinomycetes</taxon>
        <taxon>Streptosporangiales</taxon>
        <taxon>Thermomonosporaceae</taxon>
        <taxon>Actinomadura</taxon>
    </lineage>
</organism>
<dbReference type="Proteomes" id="UP001597083">
    <property type="component" value="Unassembled WGS sequence"/>
</dbReference>
<evidence type="ECO:0000313" key="3">
    <source>
        <dbReference type="EMBL" id="MFD0851635.1"/>
    </source>
</evidence>
<keyword evidence="4" id="KW-1185">Reference proteome</keyword>
<dbReference type="InterPro" id="IPR015797">
    <property type="entry name" value="NUDIX_hydrolase-like_dom_sf"/>
</dbReference>
<sequence>GESDETAVVRELREETGLVVSVGEHVGTVERPGAGGVVYEIHDYAVTAIGGALRAGDDAADARWVSPAELLQMPVAPGVLDALAEWGFL</sequence>
<protein>
    <submittedName>
        <fullName evidence="3">NUDIX domain-containing protein</fullName>
    </submittedName>
</protein>
<comment type="caution">
    <text evidence="3">The sequence shown here is derived from an EMBL/GenBank/DDBJ whole genome shotgun (WGS) entry which is preliminary data.</text>
</comment>
<feature type="domain" description="Nudix hydrolase" evidence="2">
    <location>
        <begin position="1"/>
        <end position="89"/>
    </location>
</feature>
<proteinExistence type="inferred from homology"/>
<dbReference type="PROSITE" id="PS51462">
    <property type="entry name" value="NUDIX"/>
    <property type="match status" value="1"/>
</dbReference>
<evidence type="ECO:0000259" key="2">
    <source>
        <dbReference type="PROSITE" id="PS51462"/>
    </source>
</evidence>
<reference evidence="4" key="1">
    <citation type="journal article" date="2019" name="Int. J. Syst. Evol. Microbiol.">
        <title>The Global Catalogue of Microorganisms (GCM) 10K type strain sequencing project: providing services to taxonomists for standard genome sequencing and annotation.</title>
        <authorList>
            <consortium name="The Broad Institute Genomics Platform"/>
            <consortium name="The Broad Institute Genome Sequencing Center for Infectious Disease"/>
            <person name="Wu L."/>
            <person name="Ma J."/>
        </authorList>
    </citation>
    <scope>NUCLEOTIDE SEQUENCE [LARGE SCALE GENOMIC DNA]</scope>
    <source>
        <strain evidence="4">JCM 31696</strain>
    </source>
</reference>
<dbReference type="PANTHER" id="PTHR43736">
    <property type="entry name" value="ADP-RIBOSE PYROPHOSPHATASE"/>
    <property type="match status" value="1"/>
</dbReference>